<comment type="catalytic activity">
    <reaction evidence="12">
        <text>L-seryl-[protein] + ATP = O-phospho-L-seryl-[protein] + ADP + H(+)</text>
        <dbReference type="Rhea" id="RHEA:17989"/>
        <dbReference type="Rhea" id="RHEA-COMP:9863"/>
        <dbReference type="Rhea" id="RHEA-COMP:11604"/>
        <dbReference type="ChEBI" id="CHEBI:15378"/>
        <dbReference type="ChEBI" id="CHEBI:29999"/>
        <dbReference type="ChEBI" id="CHEBI:30616"/>
        <dbReference type="ChEBI" id="CHEBI:83421"/>
        <dbReference type="ChEBI" id="CHEBI:456216"/>
        <dbReference type="EC" id="2.7.11.1"/>
    </reaction>
</comment>
<dbReference type="Pfam" id="PF25497">
    <property type="entry name" value="COR-B"/>
    <property type="match status" value="1"/>
</dbReference>
<proteinExistence type="inferred from homology"/>
<dbReference type="InterPro" id="IPR001611">
    <property type="entry name" value="Leu-rich_rpt"/>
</dbReference>
<evidence type="ECO:0000313" key="18">
    <source>
        <dbReference type="EMBL" id="KAF2069948.1"/>
    </source>
</evidence>
<dbReference type="InterPro" id="IPR032675">
    <property type="entry name" value="LRR_dom_sf"/>
</dbReference>
<keyword evidence="9 13" id="KW-0067">ATP-binding</keyword>
<evidence type="ECO:0000256" key="8">
    <source>
        <dbReference type="ARBA" id="ARBA00022777"/>
    </source>
</evidence>
<dbReference type="SUPFAM" id="SSF56112">
    <property type="entry name" value="Protein kinase-like (PK-like)"/>
    <property type="match status" value="1"/>
</dbReference>
<dbReference type="InterPro" id="IPR057263">
    <property type="entry name" value="COR-B"/>
</dbReference>
<evidence type="ECO:0000259" key="17">
    <source>
        <dbReference type="PROSITE" id="PS51424"/>
    </source>
</evidence>
<keyword evidence="7 13" id="KW-0547">Nucleotide-binding</keyword>
<dbReference type="PROSITE" id="PS50186">
    <property type="entry name" value="DEP"/>
    <property type="match status" value="1"/>
</dbReference>
<dbReference type="InterPro" id="IPR017441">
    <property type="entry name" value="Protein_kinase_ATP_BS"/>
</dbReference>
<dbReference type="Gene3D" id="3.40.50.300">
    <property type="entry name" value="P-loop containing nucleotide triphosphate hydrolases"/>
    <property type="match status" value="1"/>
</dbReference>
<dbReference type="GO" id="GO:0005737">
    <property type="term" value="C:cytoplasm"/>
    <property type="evidence" value="ECO:0007669"/>
    <property type="project" value="UniProtKB-ARBA"/>
</dbReference>
<keyword evidence="3" id="KW-0723">Serine/threonine-protein kinase</keyword>
<comment type="similarity">
    <text evidence="1">Belongs to the protein kinase superfamily. TKL Ser/Thr protein kinase family. ROCO subfamily.</text>
</comment>
<dbReference type="Proteomes" id="UP000695562">
    <property type="component" value="Unassembled WGS sequence"/>
</dbReference>
<evidence type="ECO:0000256" key="2">
    <source>
        <dbReference type="ARBA" id="ARBA00012513"/>
    </source>
</evidence>
<dbReference type="Gene3D" id="3.30.200.20">
    <property type="entry name" value="Phosphorylase Kinase, domain 1"/>
    <property type="match status" value="1"/>
</dbReference>
<dbReference type="PROSITE" id="PS00108">
    <property type="entry name" value="PROTEIN_KINASE_ST"/>
    <property type="match status" value="1"/>
</dbReference>
<dbReference type="SUPFAM" id="SSF52058">
    <property type="entry name" value="L domain-like"/>
    <property type="match status" value="1"/>
</dbReference>
<dbReference type="Pfam" id="PF16095">
    <property type="entry name" value="COR-A"/>
    <property type="match status" value="1"/>
</dbReference>
<keyword evidence="8" id="KW-0418">Kinase</keyword>
<dbReference type="SMART" id="SM00049">
    <property type="entry name" value="DEP"/>
    <property type="match status" value="2"/>
</dbReference>
<feature type="compositionally biased region" description="Polar residues" evidence="14">
    <location>
        <begin position="153"/>
        <end position="164"/>
    </location>
</feature>
<feature type="region of interest" description="Disordered" evidence="14">
    <location>
        <begin position="1282"/>
        <end position="1309"/>
    </location>
</feature>
<dbReference type="Gene3D" id="3.30.310.200">
    <property type="match status" value="1"/>
</dbReference>
<dbReference type="Gene3D" id="3.80.10.10">
    <property type="entry name" value="Ribonuclease Inhibitor"/>
    <property type="match status" value="2"/>
</dbReference>
<evidence type="ECO:0000256" key="7">
    <source>
        <dbReference type="ARBA" id="ARBA00022741"/>
    </source>
</evidence>
<dbReference type="SUPFAM" id="SSF52540">
    <property type="entry name" value="P-loop containing nucleoside triphosphate hydrolases"/>
    <property type="match status" value="1"/>
</dbReference>
<evidence type="ECO:0000256" key="5">
    <source>
        <dbReference type="ARBA" id="ARBA00022679"/>
    </source>
</evidence>
<dbReference type="PANTHER" id="PTHR44329:SF288">
    <property type="entry name" value="MITOGEN-ACTIVATED PROTEIN KINASE KINASE KINASE 20"/>
    <property type="match status" value="1"/>
</dbReference>
<keyword evidence="6" id="KW-0677">Repeat</keyword>
<dbReference type="InterPro" id="IPR003591">
    <property type="entry name" value="Leu-rich_rpt_typical-subtyp"/>
</dbReference>
<dbReference type="PROSITE" id="PS50011">
    <property type="entry name" value="PROTEIN_KINASE_DOM"/>
    <property type="match status" value="1"/>
</dbReference>
<organism evidence="18 19">
    <name type="scientific">Polysphondylium violaceum</name>
    <dbReference type="NCBI Taxonomy" id="133409"/>
    <lineage>
        <taxon>Eukaryota</taxon>
        <taxon>Amoebozoa</taxon>
        <taxon>Evosea</taxon>
        <taxon>Eumycetozoa</taxon>
        <taxon>Dictyostelia</taxon>
        <taxon>Dictyosteliales</taxon>
        <taxon>Dictyosteliaceae</taxon>
        <taxon>Polysphondylium</taxon>
    </lineage>
</organism>
<reference evidence="18" key="1">
    <citation type="submission" date="2020-01" db="EMBL/GenBank/DDBJ databases">
        <title>Development of genomics and gene disruption for Polysphondylium violaceum indicates a role for the polyketide synthase stlB in stalk morphogenesis.</title>
        <authorList>
            <person name="Narita B."/>
            <person name="Kawabe Y."/>
            <person name="Kin K."/>
            <person name="Saito T."/>
            <person name="Gibbs R."/>
            <person name="Kuspa A."/>
            <person name="Muzny D."/>
            <person name="Queller D."/>
            <person name="Richards S."/>
            <person name="Strassman J."/>
            <person name="Sucgang R."/>
            <person name="Worley K."/>
            <person name="Schaap P."/>
        </authorList>
    </citation>
    <scope>NUCLEOTIDE SEQUENCE</scope>
    <source>
        <strain evidence="18">QSvi11</strain>
    </source>
</reference>
<dbReference type="PROSITE" id="PS00107">
    <property type="entry name" value="PROTEIN_KINASE_ATP"/>
    <property type="match status" value="1"/>
</dbReference>
<dbReference type="PANTHER" id="PTHR44329">
    <property type="entry name" value="SERINE/THREONINE-PROTEIN KINASE TNNI3K-RELATED"/>
    <property type="match status" value="1"/>
</dbReference>
<evidence type="ECO:0000256" key="1">
    <source>
        <dbReference type="ARBA" id="ARBA00008171"/>
    </source>
</evidence>
<evidence type="ECO:0000256" key="6">
    <source>
        <dbReference type="ARBA" id="ARBA00022737"/>
    </source>
</evidence>
<dbReference type="GO" id="GO:0035556">
    <property type="term" value="P:intracellular signal transduction"/>
    <property type="evidence" value="ECO:0007669"/>
    <property type="project" value="InterPro"/>
</dbReference>
<feature type="region of interest" description="Disordered" evidence="14">
    <location>
        <begin position="145"/>
        <end position="164"/>
    </location>
</feature>
<keyword evidence="19" id="KW-1185">Reference proteome</keyword>
<keyword evidence="10" id="KW-0342">GTP-binding</keyword>
<evidence type="ECO:0000256" key="4">
    <source>
        <dbReference type="ARBA" id="ARBA00022614"/>
    </source>
</evidence>
<feature type="domain" description="Protein kinase" evidence="15">
    <location>
        <begin position="1240"/>
        <end position="1583"/>
    </location>
</feature>
<dbReference type="InterPro" id="IPR000719">
    <property type="entry name" value="Prot_kinase_dom"/>
</dbReference>
<dbReference type="InterPro" id="IPR020859">
    <property type="entry name" value="ROC"/>
</dbReference>
<dbReference type="Pfam" id="PF00610">
    <property type="entry name" value="DEP"/>
    <property type="match status" value="1"/>
</dbReference>
<feature type="binding site" evidence="13">
    <location>
        <position position="1267"/>
    </location>
    <ligand>
        <name>ATP</name>
        <dbReference type="ChEBI" id="CHEBI:30616"/>
    </ligand>
</feature>
<evidence type="ECO:0000256" key="12">
    <source>
        <dbReference type="ARBA" id="ARBA00048679"/>
    </source>
</evidence>
<dbReference type="InterPro" id="IPR032171">
    <property type="entry name" value="COR-A"/>
</dbReference>
<dbReference type="InterPro" id="IPR011009">
    <property type="entry name" value="Kinase-like_dom_sf"/>
</dbReference>
<feature type="domain" description="DEP" evidence="16">
    <location>
        <begin position="45"/>
        <end position="122"/>
    </location>
</feature>
<dbReference type="InterPro" id="IPR001245">
    <property type="entry name" value="Ser-Thr/Tyr_kinase_cat_dom"/>
</dbReference>
<dbReference type="Gene3D" id="1.10.510.10">
    <property type="entry name" value="Transferase(Phosphotransferase) domain 1"/>
    <property type="match status" value="1"/>
</dbReference>
<evidence type="ECO:0000256" key="13">
    <source>
        <dbReference type="PROSITE-ProRule" id="PRU10141"/>
    </source>
</evidence>
<dbReference type="PRINTS" id="PR00109">
    <property type="entry name" value="TYRKINASE"/>
</dbReference>
<dbReference type="PROSITE" id="PS51450">
    <property type="entry name" value="LRR"/>
    <property type="match status" value="3"/>
</dbReference>
<dbReference type="CDD" id="cd04371">
    <property type="entry name" value="DEP"/>
    <property type="match status" value="2"/>
</dbReference>
<dbReference type="GO" id="GO:0005524">
    <property type="term" value="F:ATP binding"/>
    <property type="evidence" value="ECO:0007669"/>
    <property type="project" value="UniProtKB-UniRule"/>
</dbReference>
<dbReference type="SMART" id="SM00369">
    <property type="entry name" value="LRR_TYP"/>
    <property type="match status" value="3"/>
</dbReference>
<dbReference type="GO" id="GO:0004674">
    <property type="term" value="F:protein serine/threonine kinase activity"/>
    <property type="evidence" value="ECO:0007669"/>
    <property type="project" value="UniProtKB-KW"/>
</dbReference>
<dbReference type="SUPFAM" id="SSF46785">
    <property type="entry name" value="Winged helix' DNA-binding domain"/>
    <property type="match status" value="2"/>
</dbReference>
<dbReference type="Pfam" id="PF07714">
    <property type="entry name" value="PK_Tyr_Ser-Thr"/>
    <property type="match status" value="1"/>
</dbReference>
<dbReference type="InterPro" id="IPR036388">
    <property type="entry name" value="WH-like_DNA-bd_sf"/>
</dbReference>
<keyword evidence="5" id="KW-0808">Transferase</keyword>
<dbReference type="GO" id="GO:0005525">
    <property type="term" value="F:GTP binding"/>
    <property type="evidence" value="ECO:0007669"/>
    <property type="project" value="UniProtKB-KW"/>
</dbReference>
<evidence type="ECO:0000259" key="15">
    <source>
        <dbReference type="PROSITE" id="PS50011"/>
    </source>
</evidence>
<dbReference type="EMBL" id="AJWJ01000568">
    <property type="protein sequence ID" value="KAF2069948.1"/>
    <property type="molecule type" value="Genomic_DNA"/>
</dbReference>
<comment type="catalytic activity">
    <reaction evidence="11">
        <text>L-threonyl-[protein] + ATP = O-phospho-L-threonyl-[protein] + ADP + H(+)</text>
        <dbReference type="Rhea" id="RHEA:46608"/>
        <dbReference type="Rhea" id="RHEA-COMP:11060"/>
        <dbReference type="Rhea" id="RHEA-COMP:11605"/>
        <dbReference type="ChEBI" id="CHEBI:15378"/>
        <dbReference type="ChEBI" id="CHEBI:30013"/>
        <dbReference type="ChEBI" id="CHEBI:30616"/>
        <dbReference type="ChEBI" id="CHEBI:61977"/>
        <dbReference type="ChEBI" id="CHEBI:456216"/>
        <dbReference type="EC" id="2.7.11.1"/>
    </reaction>
</comment>
<evidence type="ECO:0000256" key="3">
    <source>
        <dbReference type="ARBA" id="ARBA00022527"/>
    </source>
</evidence>
<dbReference type="InterPro" id="IPR051681">
    <property type="entry name" value="Ser/Thr_Kinases-Pseudokinases"/>
</dbReference>
<dbReference type="Pfam" id="PF08477">
    <property type="entry name" value="Roc"/>
    <property type="match status" value="1"/>
</dbReference>
<dbReference type="InterPro" id="IPR027417">
    <property type="entry name" value="P-loop_NTPase"/>
</dbReference>
<dbReference type="SMART" id="SM00220">
    <property type="entry name" value="S_TKc"/>
    <property type="match status" value="1"/>
</dbReference>
<dbReference type="Gene3D" id="3.30.70.1390">
    <property type="entry name" value="ROC domain from the Parkinson's disease-associated leucine-rich repeat kinase 2"/>
    <property type="match status" value="1"/>
</dbReference>
<evidence type="ECO:0000256" key="9">
    <source>
        <dbReference type="ARBA" id="ARBA00022840"/>
    </source>
</evidence>
<dbReference type="OrthoDB" id="4062651at2759"/>
<evidence type="ECO:0000256" key="10">
    <source>
        <dbReference type="ARBA" id="ARBA00023134"/>
    </source>
</evidence>
<evidence type="ECO:0000256" key="14">
    <source>
        <dbReference type="SAM" id="MobiDB-lite"/>
    </source>
</evidence>
<dbReference type="InterPro" id="IPR036390">
    <property type="entry name" value="WH_DNA-bd_sf"/>
</dbReference>
<feature type="domain" description="Roc" evidence="17">
    <location>
        <begin position="584"/>
        <end position="801"/>
    </location>
</feature>
<protein>
    <recommendedName>
        <fullName evidence="2">non-specific serine/threonine protein kinase</fullName>
        <ecNumber evidence="2">2.7.11.1</ecNumber>
    </recommendedName>
</protein>
<dbReference type="PROSITE" id="PS51424">
    <property type="entry name" value="ROC"/>
    <property type="match status" value="1"/>
</dbReference>
<comment type="caution">
    <text evidence="18">The sequence shown here is derived from an EMBL/GenBank/DDBJ whole genome shotgun (WGS) entry which is preliminary data.</text>
</comment>
<gene>
    <name evidence="18" type="ORF">CYY_008735</name>
</gene>
<keyword evidence="4" id="KW-0433">Leucine-rich repeat</keyword>
<dbReference type="CDD" id="cd13999">
    <property type="entry name" value="STKc_MAP3K-like"/>
    <property type="match status" value="1"/>
</dbReference>
<feature type="region of interest" description="Disordered" evidence="14">
    <location>
        <begin position="951"/>
        <end position="983"/>
    </location>
</feature>
<dbReference type="InterPro" id="IPR008271">
    <property type="entry name" value="Ser/Thr_kinase_AS"/>
</dbReference>
<dbReference type="EC" id="2.7.11.1" evidence="2"/>
<accession>A0A8J4PMM1</accession>
<evidence type="ECO:0000259" key="16">
    <source>
        <dbReference type="PROSITE" id="PS50186"/>
    </source>
</evidence>
<dbReference type="Gene3D" id="1.10.10.10">
    <property type="entry name" value="Winged helix-like DNA-binding domain superfamily/Winged helix DNA-binding domain"/>
    <property type="match status" value="2"/>
</dbReference>
<sequence>MTDSSKSVETTCATINNSATVNSSSSNSNSTIDRDIEQIILKIQSNNGFSIKDRLYLFKTYKNCFIGYEAVDWLYSNVASNMTCRADAVKLGQKLLDMGVFTNLCGAENVFRDDYFFYEFTMKKDNNGNNNSNTNNINNQQIKNITQQQNKSRSGSASTPRNNNSVLDRDELIQLGIDLMHSEKGIKLSKKKKGFLGSGSSGNCFSGQQLLEWLMKKLEISKRDALNIASNLLQLNIFIESKDNINQSSNNLLANNSNNGNTIPTSISLSGLNLNTSHSSTLSNTTASQLSLSTSSLPPSSLSLSSSTCLLNPIPTPTPNNNNLNISSTLSLSSNLLFSSTSTVPSSTTTTTNSNTRMVEDSLEVYYEFLTKPETIINHVSIKKLDELCLSHKSMTSIPTTIINTSKYLKILDLSFNNLSDPNQLESIPTLYNLEQCNLSHNNLSQLPNSFIRLESLVKLNLNHNNFVNIPPIVYQIPHIEELCVASNLLTQLSESIGRLKYLERLNVKNNKITRIPKEICLLTNLKYFNISGFNKIIELPPFLSNLPNLEQLEFPDSVKFPPKSITSKGFQHIVGYLKDFFEGTELLPYIKLMVLGSERTGRTALVKALAKSQQKSLSKQSAAFLKKVSHSDSLTNDPIEITEFKMDLPLEFQQKMEAAASATNLTPDKKQQRPSKKNIKLMTYDFKFANNDVYYHTHQFFLSERAFYLITYDINKDLLYSNIDFWVNSIQQKAPNAPIYIVATHIDTYPGLDIMKPLNDVEAYLNSKCLEVTGVIGVSSSNFRNIDLLKQEILSTLTSGLHSHWITEKIPSIYVTLQNNLREEAKKRQPPIVTWEEYQNIAKLSNFNENSLEKLVRATNTLNRWGSLMWFDDPKSSLKDIIILSPQWLSDCFNQLLMAKHTFVSTEAILMLSNLKNIWKSIPDYYHIKLLKVLEKFQIIFTLKNNQQQSNSALPSPILNDNNIAGNEEKTNDSTSPPMPSINPLSNSSNSAFIHPSLVELLSNVSANNGGSPKSLRHSLKALSKPRSDSGSFISFNRIIIPCLLPKTKPSHLTSLWDTWSGEDEHQIGRYFQFTSSPKSVFDRLMVRFLYMMEPIIYWSTGILFRKTQNYKESLKNSMTSCGTLVEYDVGSDQLQIRVRGHEFEACAKLFQIILENVDTILKDFNITQPMTWIPCSCCTDCRDRPHLFPIDMIEEAFEKGEAHTKCPITQKLVCLSKMAPDITLSSVSSNKKILKEDLLNLEEIGIGGFAKVYKGEYKGQQVAIKQLNFERMDLDALSFNSKDKDTNSSNGGGSNNGSEGHNSLGRNNKLLMPSNFSRAGIQRNLSTSSLGSTSSSEDSSNSFAAATQGKLNAVNEFRREVWLMSSLSHPNIVTMKGFCFEPYSIVMEYMDLGSLSTFLSTKKHNGETLSWSIILKIAIDIAQGMSFLHNITPPLVHRDLKSPNILLASLPHEPFIVAKVSDFGLSRTVVQSFVSKVVDNPTWLAPEVLKGFEYNEKGDIYSFGMILWELYHMELPFDEFDIKFMSTLEDNILSGLRPSIDQNCNRMYASLITKCWNSDPQQRPSFHSILKILNDIKKNYQ</sequence>
<name>A0A8J4PMM1_9MYCE</name>
<feature type="compositionally biased region" description="Polar residues" evidence="14">
    <location>
        <begin position="951"/>
        <end position="966"/>
    </location>
</feature>
<dbReference type="InterPro" id="IPR000591">
    <property type="entry name" value="DEP_dom"/>
</dbReference>
<evidence type="ECO:0000256" key="11">
    <source>
        <dbReference type="ARBA" id="ARBA00047899"/>
    </source>
</evidence>
<evidence type="ECO:0000313" key="19">
    <source>
        <dbReference type="Proteomes" id="UP000695562"/>
    </source>
</evidence>